<dbReference type="AlphaFoldDB" id="K9W539"/>
<sequence length="105" mass="12225">MSFDQQNLEAFIELLSNKRSLFSSQDRSDLAQLISPIPDDIEKLSEAIASWYQKHPKILDAQLDMINNLYNSNVIYYRVTENINQPEVEINKEKLKKAIQLNVNQ</sequence>
<proteinExistence type="predicted"/>
<dbReference type="KEGG" id="cep:Cri9333_4535"/>
<evidence type="ECO:0000313" key="2">
    <source>
        <dbReference type="Proteomes" id="UP000010472"/>
    </source>
</evidence>
<keyword evidence="2" id="KW-1185">Reference proteome</keyword>
<organism evidence="1 2">
    <name type="scientific">Crinalium epipsammum PCC 9333</name>
    <dbReference type="NCBI Taxonomy" id="1173022"/>
    <lineage>
        <taxon>Bacteria</taxon>
        <taxon>Bacillati</taxon>
        <taxon>Cyanobacteriota</taxon>
        <taxon>Cyanophyceae</taxon>
        <taxon>Gomontiellales</taxon>
        <taxon>Gomontiellaceae</taxon>
        <taxon>Crinalium</taxon>
    </lineage>
</organism>
<protein>
    <submittedName>
        <fullName evidence="1">Uncharacterized protein</fullName>
    </submittedName>
</protein>
<accession>K9W539</accession>
<dbReference type="RefSeq" id="WP_015205407.1">
    <property type="nucleotide sequence ID" value="NC_019753.1"/>
</dbReference>
<dbReference type="EMBL" id="CP003620">
    <property type="protein sequence ID" value="AFZ15316.1"/>
    <property type="molecule type" value="Genomic_DNA"/>
</dbReference>
<reference evidence="1 2" key="1">
    <citation type="submission" date="2012-06" db="EMBL/GenBank/DDBJ databases">
        <title>Finished chromosome of genome of Crinalium epipsammum PCC 9333.</title>
        <authorList>
            <consortium name="US DOE Joint Genome Institute"/>
            <person name="Gugger M."/>
            <person name="Coursin T."/>
            <person name="Rippka R."/>
            <person name="Tandeau De Marsac N."/>
            <person name="Huntemann M."/>
            <person name="Wei C.-L."/>
            <person name="Han J."/>
            <person name="Detter J.C."/>
            <person name="Han C."/>
            <person name="Tapia R."/>
            <person name="Davenport K."/>
            <person name="Daligault H."/>
            <person name="Erkkila T."/>
            <person name="Gu W."/>
            <person name="Munk A.C.C."/>
            <person name="Teshima H."/>
            <person name="Xu Y."/>
            <person name="Chain P."/>
            <person name="Chen A."/>
            <person name="Krypides N."/>
            <person name="Mavromatis K."/>
            <person name="Markowitz V."/>
            <person name="Szeto E."/>
            <person name="Ivanova N."/>
            <person name="Mikhailova N."/>
            <person name="Ovchinnikova G."/>
            <person name="Pagani I."/>
            <person name="Pati A."/>
            <person name="Goodwin L."/>
            <person name="Peters L."/>
            <person name="Pitluck S."/>
            <person name="Woyke T."/>
            <person name="Kerfeld C."/>
        </authorList>
    </citation>
    <scope>NUCLEOTIDE SEQUENCE [LARGE SCALE GENOMIC DNA]</scope>
    <source>
        <strain evidence="1 2">PCC 9333</strain>
    </source>
</reference>
<dbReference type="STRING" id="1173022.Cri9333_4535"/>
<dbReference type="Proteomes" id="UP000010472">
    <property type="component" value="Chromosome"/>
</dbReference>
<dbReference type="eggNOG" id="ENOG50333SF">
    <property type="taxonomic scope" value="Bacteria"/>
</dbReference>
<dbReference type="HOGENOM" id="CLU_165262_0_0_3"/>
<name>K9W539_9CYAN</name>
<gene>
    <name evidence="1" type="ORF">Cri9333_4535</name>
</gene>
<dbReference type="OrthoDB" id="467680at2"/>
<evidence type="ECO:0000313" key="1">
    <source>
        <dbReference type="EMBL" id="AFZ15316.1"/>
    </source>
</evidence>